<dbReference type="EMBL" id="KT365894">
    <property type="protein sequence ID" value="ANJ77668.1"/>
    <property type="molecule type" value="Genomic_RNA"/>
</dbReference>
<evidence type="ECO:0000256" key="4">
    <source>
        <dbReference type="ARBA" id="ARBA00022695"/>
    </source>
</evidence>
<evidence type="ECO:0000256" key="3">
    <source>
        <dbReference type="ARBA" id="ARBA00022679"/>
    </source>
</evidence>
<keyword evidence="9" id="KW-1185">Reference proteome</keyword>
<dbReference type="KEGG" id="vg:28218244"/>
<dbReference type="GO" id="GO:0006351">
    <property type="term" value="P:DNA-templated transcription"/>
    <property type="evidence" value="ECO:0007669"/>
    <property type="project" value="InterPro"/>
</dbReference>
<dbReference type="EC" id="2.7.7.48" evidence="7"/>
<dbReference type="OrthoDB" id="9167at10239"/>
<dbReference type="GO" id="GO:0003968">
    <property type="term" value="F:RNA-directed RNA polymerase activity"/>
    <property type="evidence" value="ECO:0007669"/>
    <property type="project" value="UniProtKB-KW"/>
</dbReference>
<dbReference type="Proteomes" id="UP000202021">
    <property type="component" value="Segment"/>
</dbReference>
<dbReference type="SUPFAM" id="SSF56672">
    <property type="entry name" value="DNA/RNA polymerases"/>
    <property type="match status" value="1"/>
</dbReference>
<comment type="catalytic activity">
    <reaction evidence="6 7">
        <text>RNA(n) + a ribonucleoside 5'-triphosphate = RNA(n+1) + diphosphate</text>
        <dbReference type="Rhea" id="RHEA:21248"/>
        <dbReference type="Rhea" id="RHEA-COMP:14527"/>
        <dbReference type="Rhea" id="RHEA-COMP:17342"/>
        <dbReference type="ChEBI" id="CHEBI:33019"/>
        <dbReference type="ChEBI" id="CHEBI:61557"/>
        <dbReference type="ChEBI" id="CHEBI:140395"/>
        <dbReference type="EC" id="2.7.7.48"/>
    </reaction>
</comment>
<dbReference type="GeneID" id="28218244"/>
<keyword evidence="5 7" id="KW-0547">Nucleotide-binding</keyword>
<dbReference type="GO" id="GO:0000166">
    <property type="term" value="F:nucleotide binding"/>
    <property type="evidence" value="ECO:0007669"/>
    <property type="project" value="UniProtKB-KW"/>
</dbReference>
<keyword evidence="7" id="KW-0693">Viral RNA replication</keyword>
<organism evidence="8 9">
    <name type="scientific">Sclerotinia nivalis victorivirus 1</name>
    <dbReference type="NCBI Taxonomy" id="1859161"/>
    <lineage>
        <taxon>Viruses</taxon>
        <taxon>Riboviria</taxon>
        <taxon>Orthornavirae</taxon>
        <taxon>Duplornaviricota</taxon>
        <taxon>Chrymotiviricetes</taxon>
        <taxon>Ghabrivirales</taxon>
        <taxon>Alphatotivirineae</taxon>
        <taxon>Pseudototiviridae</taxon>
        <taxon>Victorivirus</taxon>
        <taxon>Victorivirus nijyusani</taxon>
    </lineage>
</organism>
<dbReference type="RefSeq" id="YP_009259368.1">
    <property type="nucleotide sequence ID" value="NC_030392.1"/>
</dbReference>
<evidence type="ECO:0000256" key="2">
    <source>
        <dbReference type="ARBA" id="ARBA00022484"/>
    </source>
</evidence>
<proteinExistence type="inferred from homology"/>
<reference evidence="8 9" key="1">
    <citation type="submission" date="2015-07" db="EMBL/GenBank/DDBJ databases">
        <title>Characterization of a victorivirus and two mitoviruses co-infecting Sclerotinia nivalis.</title>
        <authorList>
            <person name="Wu M."/>
            <person name="Li G."/>
        </authorList>
    </citation>
    <scope>NUCLEOTIDE SEQUENCE [LARGE SCALE GENOMIC DNA]</scope>
    <source>
        <strain evidence="8">SsSn-1.v</strain>
    </source>
</reference>
<dbReference type="Pfam" id="PF02123">
    <property type="entry name" value="RdRP_4"/>
    <property type="match status" value="1"/>
</dbReference>
<sequence length="833" mass="91658">MSAFVERASAYGVVGDYLLSLRSYFPDSFKGYGQTTFVNDLVRLQSSTPTLKTKHALLPAAVSLLALPFPLQVPLTLSDILVLAKRASGVPFDYVHSARWSDSPLISSEYRGRDYMVLCTNALFLRNCFPVKKHASAYSKVNVSLPDLAVSLCKLGHTRSLIGMIFRCAGLLHEDAFMNALIYGYALSYHFGASGWDIACHFILNPKIAKNVSVSLKALGANTTREGALLVEADTLQGRLAAPVDIDAQARYRCDPVAVAKSVIPYSDELRTHIRAILLDETRDRECVLPNLHSWWSARWLWCVNGSQTTKSSKDMGLDPKANRATHDQDFRRMASEALKSEPLTTWDGTTSVSKSIKLENGKERAIFACDTNSYFAFSWLLSSAEKVWRGKRVILDPGVGGHLGIAKRVQGAQRGGGVNLMLDYDDFNSQHATPVMQCVIDELCNIFSCPDWYRELLINSLDKMFINIDGAPQRVVGTLMSGHRGTTFFNSVLNAAYIRLAVGASAFDSLISLHAGDDVYIRCNTLSDCDSILNNTRRVGCRMNPSKQSIGFVGAEFLRVGIGTNAAYGYLARGIAGFVSGNWVTQDILAPDDALVSSISACRTLINRSGCASLALLLSRSLRYTSGFSHRVLRSLFSGESALEGSPVYNVDYQIRNYKMNRVTPDSIPVPSNWARHASIDYLTSHLSEIEVTAINMVGVDALNLLVTSSYSKGLNMKYRAALTRPTISRMTVRLARGFVSAATLLDKRLERGCLSQYPVVRLFENRLDHNSLRELITLAGGNPAARDLREEAFGRTSLSKNIIGYLPFGDAASLSKRTTAGNIFTLYNVYT</sequence>
<evidence type="ECO:0000313" key="8">
    <source>
        <dbReference type="EMBL" id="ANJ77668.1"/>
    </source>
</evidence>
<name>A0A192AB53_9VIRU</name>
<dbReference type="InterPro" id="IPR001795">
    <property type="entry name" value="RNA-dir_pol_luteovirus"/>
</dbReference>
<keyword evidence="2 7" id="KW-0696">RNA-directed RNA polymerase</keyword>
<dbReference type="InterPro" id="IPR043502">
    <property type="entry name" value="DNA/RNA_pol_sf"/>
</dbReference>
<evidence type="ECO:0000256" key="1">
    <source>
        <dbReference type="ARBA" id="ARBA00010455"/>
    </source>
</evidence>
<dbReference type="GO" id="GO:0003723">
    <property type="term" value="F:RNA binding"/>
    <property type="evidence" value="ECO:0007669"/>
    <property type="project" value="InterPro"/>
</dbReference>
<evidence type="ECO:0000313" key="9">
    <source>
        <dbReference type="Proteomes" id="UP000202021"/>
    </source>
</evidence>
<protein>
    <recommendedName>
        <fullName evidence="7">RNA-directed RNA polymerase</fullName>
        <ecNumber evidence="7">2.7.7.48</ecNumber>
    </recommendedName>
</protein>
<evidence type="ECO:0000256" key="6">
    <source>
        <dbReference type="ARBA" id="ARBA00048744"/>
    </source>
</evidence>
<evidence type="ECO:0000256" key="7">
    <source>
        <dbReference type="RuleBase" id="RU364050"/>
    </source>
</evidence>
<evidence type="ECO:0000256" key="5">
    <source>
        <dbReference type="ARBA" id="ARBA00022741"/>
    </source>
</evidence>
<comment type="similarity">
    <text evidence="1">Belongs to the totiviridae RNA-directed RNA polymerase family.</text>
</comment>
<keyword evidence="4 7" id="KW-0548">Nucleotidyltransferase</keyword>
<accession>A0A192AB53</accession>
<keyword evidence="3 7" id="KW-0808">Transferase</keyword>